<dbReference type="InterPro" id="IPR028098">
    <property type="entry name" value="Glyco_trans_4-like_N"/>
</dbReference>
<reference evidence="2" key="1">
    <citation type="submission" date="2022-04" db="EMBL/GenBank/DDBJ databases">
        <title>Hymenobacter sp. isolated from the air.</title>
        <authorList>
            <person name="Won M."/>
            <person name="Lee C.-M."/>
            <person name="Woen H.-Y."/>
            <person name="Kwon S.-W."/>
        </authorList>
    </citation>
    <scope>NUCLEOTIDE SEQUENCE</scope>
    <source>
        <strain evidence="2">5420S-77</strain>
    </source>
</reference>
<protein>
    <submittedName>
        <fullName evidence="2">Glycosyltransferase</fullName>
        <ecNumber evidence="2">2.4.-.-</ecNumber>
    </submittedName>
</protein>
<gene>
    <name evidence="2" type="ORF">MUN86_20530</name>
</gene>
<organism evidence="2 3">
    <name type="scientific">Hymenobacter volaticus</name>
    <dbReference type="NCBI Taxonomy" id="2932254"/>
    <lineage>
        <taxon>Bacteria</taxon>
        <taxon>Pseudomonadati</taxon>
        <taxon>Bacteroidota</taxon>
        <taxon>Cytophagia</taxon>
        <taxon>Cytophagales</taxon>
        <taxon>Hymenobacteraceae</taxon>
        <taxon>Hymenobacter</taxon>
    </lineage>
</organism>
<keyword evidence="2" id="KW-0328">Glycosyltransferase</keyword>
<feature type="domain" description="Glycosyltransferase subfamily 4-like N-terminal" evidence="1">
    <location>
        <begin position="103"/>
        <end position="207"/>
    </location>
</feature>
<keyword evidence="3" id="KW-1185">Reference proteome</keyword>
<evidence type="ECO:0000259" key="1">
    <source>
        <dbReference type="Pfam" id="PF13439"/>
    </source>
</evidence>
<keyword evidence="2" id="KW-0808">Transferase</keyword>
<dbReference type="GO" id="GO:0016757">
    <property type="term" value="F:glycosyltransferase activity"/>
    <property type="evidence" value="ECO:0007669"/>
    <property type="project" value="UniProtKB-KW"/>
</dbReference>
<name>A0ABY4G4Q7_9BACT</name>
<evidence type="ECO:0000313" key="3">
    <source>
        <dbReference type="Proteomes" id="UP000830401"/>
    </source>
</evidence>
<dbReference type="EMBL" id="CP095061">
    <property type="protein sequence ID" value="UOQ65879.1"/>
    <property type="molecule type" value="Genomic_DNA"/>
</dbReference>
<dbReference type="Pfam" id="PF13439">
    <property type="entry name" value="Glyco_transf_4"/>
    <property type="match status" value="1"/>
</dbReference>
<dbReference type="Gene3D" id="3.40.50.2000">
    <property type="entry name" value="Glycogen Phosphorylase B"/>
    <property type="match status" value="1"/>
</dbReference>
<evidence type="ECO:0000313" key="2">
    <source>
        <dbReference type="EMBL" id="UOQ65879.1"/>
    </source>
</evidence>
<dbReference type="Proteomes" id="UP000830401">
    <property type="component" value="Chromosome"/>
</dbReference>
<sequence length="256" mass="29037">MKLRILHLPKWYPSRYDDQDGDFVARQIEAIARVATDEAPLQTAVVFAAVARGPLPSLIDVEVKLSGLVPTWRYYYRAHITGLAWLDKPLKLLLWLVCICKGVRAVRQYWGGDKPDIVHAHIMLRTGVVALWLKWWQRIPYLLTEHWTIFLPVNVWRLGWLRGRVAALLMRQAAAFTPVSEDLCKALARLGAINKRTIIIPNVVDTDLFHLPDEPTARRGLLNVAAFNEQAKNLSGILRTIARLRTTHPALGFTSG</sequence>
<proteinExistence type="predicted"/>
<dbReference type="SUPFAM" id="SSF53756">
    <property type="entry name" value="UDP-Glycosyltransferase/glycogen phosphorylase"/>
    <property type="match status" value="1"/>
</dbReference>
<dbReference type="EC" id="2.4.-.-" evidence="2"/>
<accession>A0ABY4G4Q7</accession>
<dbReference type="RefSeq" id="WP_245119860.1">
    <property type="nucleotide sequence ID" value="NZ_CP095061.1"/>
</dbReference>